<dbReference type="Pfam" id="PF01370">
    <property type="entry name" value="Epimerase"/>
    <property type="match status" value="1"/>
</dbReference>
<dbReference type="EMBL" id="UGGT01000001">
    <property type="protein sequence ID" value="STO23159.1"/>
    <property type="molecule type" value="Genomic_DNA"/>
</dbReference>
<evidence type="ECO:0000313" key="5">
    <source>
        <dbReference type="Proteomes" id="UP000254554"/>
    </source>
</evidence>
<reference evidence="4 5" key="1">
    <citation type="submission" date="2018-06" db="EMBL/GenBank/DDBJ databases">
        <authorList>
            <consortium name="Pathogen Informatics"/>
            <person name="Doyle S."/>
        </authorList>
    </citation>
    <scope>NUCLEOTIDE SEQUENCE [LARGE SCALE GENOMIC DNA]</scope>
    <source>
        <strain evidence="4 5">NCTC11370</strain>
    </source>
</reference>
<dbReference type="Proteomes" id="UP000254554">
    <property type="component" value="Unassembled WGS sequence"/>
</dbReference>
<dbReference type="InterPro" id="IPR036291">
    <property type="entry name" value="NAD(P)-bd_dom_sf"/>
</dbReference>
<protein>
    <submittedName>
        <fullName evidence="4">Epimerase family protein SA0724</fullName>
    </submittedName>
</protein>
<dbReference type="PANTHER" id="PTHR11092">
    <property type="entry name" value="SUGAR NUCLEOTIDE EPIMERASE RELATED"/>
    <property type="match status" value="1"/>
</dbReference>
<dbReference type="SUPFAM" id="SSF51735">
    <property type="entry name" value="NAD(P)-binding Rossmann-fold domains"/>
    <property type="match status" value="1"/>
</dbReference>
<evidence type="ECO:0000256" key="1">
    <source>
        <dbReference type="ARBA" id="ARBA00009353"/>
    </source>
</evidence>
<dbReference type="OrthoDB" id="9801773at2"/>
<accession>A0A377GF14</accession>
<dbReference type="Pfam" id="PF08338">
    <property type="entry name" value="DUF1731"/>
    <property type="match status" value="1"/>
</dbReference>
<dbReference type="InterPro" id="IPR010099">
    <property type="entry name" value="SDR39U1"/>
</dbReference>
<dbReference type="Gene3D" id="3.40.50.720">
    <property type="entry name" value="NAD(P)-binding Rossmann-like Domain"/>
    <property type="match status" value="1"/>
</dbReference>
<evidence type="ECO:0000313" key="4">
    <source>
        <dbReference type="EMBL" id="STO23159.1"/>
    </source>
</evidence>
<comment type="similarity">
    <text evidence="1">Belongs to the NAD(P)-dependent epimerase/dehydratase family. SDR39U1 subfamily.</text>
</comment>
<gene>
    <name evidence="4" type="ORF">NCTC11370_03266</name>
</gene>
<dbReference type="NCBIfam" id="TIGR01777">
    <property type="entry name" value="yfcH"/>
    <property type="match status" value="1"/>
</dbReference>
<feature type="domain" description="NAD-dependent epimerase/dehydratase" evidence="2">
    <location>
        <begin position="3"/>
        <end position="226"/>
    </location>
</feature>
<dbReference type="AlphaFoldDB" id="A0A377GF14"/>
<dbReference type="RefSeq" id="WP_010655273.1">
    <property type="nucleotide sequence ID" value="NZ_JAPHOO010000002.1"/>
</dbReference>
<name>A0A377GF14_9GAMM</name>
<evidence type="ECO:0000259" key="2">
    <source>
        <dbReference type="Pfam" id="PF01370"/>
    </source>
</evidence>
<sequence length="310" mass="34322">MNIMVGGGTGLVGQILVPELLQLGHRVYLIGRNEEKIKQIFANKVHAITWDKLDALDPHDFDAIINLAGENIADHRWNEKTKKRLLASRIETTSQLVHWGLKAENKKPHLYNASAVSIYGLQKTLSQNNINFTETTPPIAPPDSCFSSYLVSQWEQTAQRGFEMGMPVTLMRFGVVLKRGDGMLKKLEFPAKLGMGTVLGCGAQPLAWIDSADLGNAILFLLSHPEITGPVNLVAPECVSQKTFTQTLAKVLQRPAFMWMPAGMVKLIFGQMGEELLLSGQTVVPQRLSEYQFEFKYPALISALTKEFGG</sequence>
<dbReference type="GeneID" id="93294124"/>
<dbReference type="STRING" id="1094715.GCA_000236165_03252"/>
<feature type="domain" description="DUF1731" evidence="3">
    <location>
        <begin position="260"/>
        <end position="305"/>
    </location>
</feature>
<proteinExistence type="inferred from homology"/>
<evidence type="ECO:0000259" key="3">
    <source>
        <dbReference type="Pfam" id="PF08338"/>
    </source>
</evidence>
<organism evidence="4 5">
    <name type="scientific">Fluoribacter dumoffii</name>
    <dbReference type="NCBI Taxonomy" id="463"/>
    <lineage>
        <taxon>Bacteria</taxon>
        <taxon>Pseudomonadati</taxon>
        <taxon>Pseudomonadota</taxon>
        <taxon>Gammaproteobacteria</taxon>
        <taxon>Legionellales</taxon>
        <taxon>Legionellaceae</taxon>
        <taxon>Fluoribacter</taxon>
    </lineage>
</organism>
<dbReference type="InterPro" id="IPR001509">
    <property type="entry name" value="Epimerase_deHydtase"/>
</dbReference>
<dbReference type="PANTHER" id="PTHR11092:SF0">
    <property type="entry name" value="EPIMERASE FAMILY PROTEIN SDR39U1"/>
    <property type="match status" value="1"/>
</dbReference>
<dbReference type="InterPro" id="IPR013549">
    <property type="entry name" value="DUF1731"/>
</dbReference>
<keyword evidence="5" id="KW-1185">Reference proteome</keyword>